<dbReference type="Gene3D" id="3.60.60.10">
    <property type="entry name" value="Penicillin V Acylase, Chain A"/>
    <property type="match status" value="1"/>
</dbReference>
<feature type="domain" description="Peptidase C45 hydrolase" evidence="1">
    <location>
        <begin position="165"/>
        <end position="357"/>
    </location>
</feature>
<name>A0ABP3Y5S6_9FLAO</name>
<evidence type="ECO:0000259" key="1">
    <source>
        <dbReference type="Pfam" id="PF03417"/>
    </source>
</evidence>
<dbReference type="InterPro" id="IPR005079">
    <property type="entry name" value="Peptidase_C45_hydrolase"/>
</dbReference>
<accession>A0ABP3Y5S6</accession>
<gene>
    <name evidence="2" type="ORF">GCM10009118_32990</name>
</gene>
<dbReference type="Pfam" id="PF03417">
    <property type="entry name" value="AAT"/>
    <property type="match status" value="1"/>
</dbReference>
<dbReference type="SUPFAM" id="SSF56235">
    <property type="entry name" value="N-terminal nucleophile aminohydrolases (Ntn hydrolases)"/>
    <property type="match status" value="1"/>
</dbReference>
<dbReference type="PANTHER" id="PTHR35190:SF2">
    <property type="entry name" value="PROTEIN DCD1B"/>
    <property type="match status" value="1"/>
</dbReference>
<evidence type="ECO:0000313" key="3">
    <source>
        <dbReference type="Proteomes" id="UP001501126"/>
    </source>
</evidence>
<proteinExistence type="predicted"/>
<dbReference type="InterPro" id="IPR047794">
    <property type="entry name" value="C45_proenzyme-like"/>
</dbReference>
<dbReference type="Proteomes" id="UP001501126">
    <property type="component" value="Unassembled WGS sequence"/>
</dbReference>
<comment type="caution">
    <text evidence="2">The sequence shown here is derived from an EMBL/GenBank/DDBJ whole genome shotgun (WGS) entry which is preliminary data.</text>
</comment>
<sequence length="535" mass="61285">MIVLDIPPMENPDILHQKRKEVSSTIRTFGNSWAKKSNDTDWIVYLEGTPFSRGYAYGQLIKESVQLQEDHFIDQIEKMVPSAGFRKFLMVMIAFFNRDLDEYIPQEFLSEIYGVSFSFSDSYDNLAGKFDRILNYHAAHDIGHALNDYAVVGCTSFSAKGEYTEDGSMLVGRNFDFYMGDNFAREKVLTIMKPSEGYGYVSYSWAGMMGAVSGMNEKGISVTINAAKSHLPTVSKMPISLLTREILQYAATTEEAIEIVKNRDVFVSETFMVSSASEKKTILIEKAPQTMDVFETADELIICSNHYQSEAFKKDEFNQENIRESDSKFRYDRMQQLINEQFPLTPVKAAGILRNKEGLNDQFIGYGNPKSLNQFIAHHGIIFEPEKMRLWVSTSPYQMGEFICYDLATIFSTETLTHASPITIDSLSIPEDIFIQTTDFEAFNQWKTIKQLLFEDYFLGKEYSLTPDKEQEFIRYNPESYVTYMTLAEFYKSKGDCKKAVDYLDIALTKEQASLKEQKSIEKLRNECIEHISGN</sequence>
<reference evidence="3" key="1">
    <citation type="journal article" date="2019" name="Int. J. Syst. Evol. Microbiol.">
        <title>The Global Catalogue of Microorganisms (GCM) 10K type strain sequencing project: providing services to taxonomists for standard genome sequencing and annotation.</title>
        <authorList>
            <consortium name="The Broad Institute Genomics Platform"/>
            <consortium name="The Broad Institute Genome Sequencing Center for Infectious Disease"/>
            <person name="Wu L."/>
            <person name="Ma J."/>
        </authorList>
    </citation>
    <scope>NUCLEOTIDE SEQUENCE [LARGE SCALE GENOMIC DNA]</scope>
    <source>
        <strain evidence="3">JCM 16083</strain>
    </source>
</reference>
<keyword evidence="3" id="KW-1185">Reference proteome</keyword>
<dbReference type="NCBIfam" id="NF040521">
    <property type="entry name" value="C45_proenzyme"/>
    <property type="match status" value="1"/>
</dbReference>
<dbReference type="EMBL" id="BAAAFH010000022">
    <property type="protein sequence ID" value="GAA0876889.1"/>
    <property type="molecule type" value="Genomic_DNA"/>
</dbReference>
<dbReference type="InterPro" id="IPR047803">
    <property type="entry name" value="DCD1A/B-like"/>
</dbReference>
<evidence type="ECO:0000313" key="2">
    <source>
        <dbReference type="EMBL" id="GAA0876889.1"/>
    </source>
</evidence>
<organism evidence="2 3">
    <name type="scientific">Wandonia haliotis</name>
    <dbReference type="NCBI Taxonomy" id="574963"/>
    <lineage>
        <taxon>Bacteria</taxon>
        <taxon>Pseudomonadati</taxon>
        <taxon>Bacteroidota</taxon>
        <taxon>Flavobacteriia</taxon>
        <taxon>Flavobacteriales</taxon>
        <taxon>Crocinitomicaceae</taxon>
        <taxon>Wandonia</taxon>
    </lineage>
</organism>
<protein>
    <submittedName>
        <fullName evidence="2">Acyl-CoA--6-aminopenicillanic acid acyl-transferase</fullName>
    </submittedName>
</protein>
<dbReference type="InterPro" id="IPR029055">
    <property type="entry name" value="Ntn_hydrolases_N"/>
</dbReference>
<dbReference type="PANTHER" id="PTHR35190">
    <property type="entry name" value="PROTEIN DCD1B"/>
    <property type="match status" value="1"/>
</dbReference>